<dbReference type="EMBL" id="FOQO01000018">
    <property type="protein sequence ID" value="SFJ96488.1"/>
    <property type="molecule type" value="Genomic_DNA"/>
</dbReference>
<proteinExistence type="predicted"/>
<feature type="domain" description="HTH cro/C1-type" evidence="1">
    <location>
        <begin position="27"/>
        <end position="83"/>
    </location>
</feature>
<organism evidence="2 3">
    <name type="scientific">Parapedobacter indicus</name>
    <dbReference type="NCBI Taxonomy" id="1477437"/>
    <lineage>
        <taxon>Bacteria</taxon>
        <taxon>Pseudomonadati</taxon>
        <taxon>Bacteroidota</taxon>
        <taxon>Sphingobacteriia</taxon>
        <taxon>Sphingobacteriales</taxon>
        <taxon>Sphingobacteriaceae</taxon>
        <taxon>Parapedobacter</taxon>
    </lineage>
</organism>
<gene>
    <name evidence="2" type="ORF">SAMN05444682_11823</name>
</gene>
<reference evidence="2 3" key="1">
    <citation type="submission" date="2016-10" db="EMBL/GenBank/DDBJ databases">
        <authorList>
            <person name="de Groot N.N."/>
        </authorList>
    </citation>
    <scope>NUCLEOTIDE SEQUENCE [LARGE SCALE GENOMIC DNA]</scope>
    <source>
        <strain evidence="2 3">RK1</strain>
    </source>
</reference>
<dbReference type="Pfam" id="PF21247">
    <property type="entry name" value="Fic-like_C"/>
    <property type="match status" value="1"/>
</dbReference>
<keyword evidence="3" id="KW-1185">Reference proteome</keyword>
<dbReference type="Proteomes" id="UP000198670">
    <property type="component" value="Unassembled WGS sequence"/>
</dbReference>
<dbReference type="InterPro" id="IPR001387">
    <property type="entry name" value="Cro/C1-type_HTH"/>
</dbReference>
<dbReference type="InterPro" id="IPR049514">
    <property type="entry name" value="Fic-like_C"/>
</dbReference>
<evidence type="ECO:0000259" key="1">
    <source>
        <dbReference type="SMART" id="SM00530"/>
    </source>
</evidence>
<dbReference type="STRING" id="1477437.SAMN05444682_11823"/>
<dbReference type="CDD" id="cd00093">
    <property type="entry name" value="HTH_XRE"/>
    <property type="match status" value="1"/>
</dbReference>
<evidence type="ECO:0000313" key="3">
    <source>
        <dbReference type="Proteomes" id="UP000198670"/>
    </source>
</evidence>
<dbReference type="InterPro" id="IPR010982">
    <property type="entry name" value="Lambda_DNA-bd_dom_sf"/>
</dbReference>
<accession>A0A1I3VM87</accession>
<protein>
    <recommendedName>
        <fullName evidence="1">HTH cro/C1-type domain-containing protein</fullName>
    </recommendedName>
</protein>
<dbReference type="AlphaFoldDB" id="A0A1I3VM87"/>
<name>A0A1I3VM87_9SPHI</name>
<evidence type="ECO:0000313" key="2">
    <source>
        <dbReference type="EMBL" id="SFJ96488.1"/>
    </source>
</evidence>
<dbReference type="SUPFAM" id="SSF47413">
    <property type="entry name" value="lambda repressor-like DNA-binding domains"/>
    <property type="match status" value="1"/>
</dbReference>
<dbReference type="Gene3D" id="1.10.260.40">
    <property type="entry name" value="lambda repressor-like DNA-binding domains"/>
    <property type="match status" value="1"/>
</dbReference>
<dbReference type="GO" id="GO:0003677">
    <property type="term" value="F:DNA binding"/>
    <property type="evidence" value="ECO:0007669"/>
    <property type="project" value="InterPro"/>
</dbReference>
<dbReference type="SMART" id="SM00530">
    <property type="entry name" value="HTH_XRE"/>
    <property type="match status" value="1"/>
</dbReference>
<sequence length="208" mass="23561">MPNTDAIKPNSVENIEFKKFLIELGTFIRSRRKAIGYNSATTFANSIDMDPDQLRKYERGEIPMTLKTLNKILKGLRTPAERLLKQLADFEETTASNKNQPLTEEAASHVRLQVEAVNGHDVVSKLRPEDVQRIGRILIAAFNLVSKNEVVKKVGLSSKSKNFNAVFSIALNNEWIAMLYPESPKRHDQKYYTTEAGKKVLRLADESK</sequence>